<accession>A0A067SJL0</accession>
<dbReference type="Gene3D" id="1.25.40.10">
    <property type="entry name" value="Tetratricopeptide repeat domain"/>
    <property type="match status" value="1"/>
</dbReference>
<organism evidence="2 3">
    <name type="scientific">Galerina marginata (strain CBS 339.88)</name>
    <dbReference type="NCBI Taxonomy" id="685588"/>
    <lineage>
        <taxon>Eukaryota</taxon>
        <taxon>Fungi</taxon>
        <taxon>Dikarya</taxon>
        <taxon>Basidiomycota</taxon>
        <taxon>Agaricomycotina</taxon>
        <taxon>Agaricomycetes</taxon>
        <taxon>Agaricomycetidae</taxon>
        <taxon>Agaricales</taxon>
        <taxon>Agaricineae</taxon>
        <taxon>Strophariaceae</taxon>
        <taxon>Galerina</taxon>
    </lineage>
</organism>
<dbReference type="HOGENOM" id="CLU_010537_0_0_1"/>
<name>A0A067SJL0_GALM3</name>
<dbReference type="EMBL" id="KL142394">
    <property type="protein sequence ID" value="KDR71140.1"/>
    <property type="molecule type" value="Genomic_DNA"/>
</dbReference>
<evidence type="ECO:0000313" key="3">
    <source>
        <dbReference type="Proteomes" id="UP000027222"/>
    </source>
</evidence>
<keyword evidence="3" id="KW-1185">Reference proteome</keyword>
<proteinExistence type="predicted"/>
<reference evidence="3" key="1">
    <citation type="journal article" date="2014" name="Proc. Natl. Acad. Sci. U.S.A.">
        <title>Extensive sampling of basidiomycete genomes demonstrates inadequacy of the white-rot/brown-rot paradigm for wood decay fungi.</title>
        <authorList>
            <person name="Riley R."/>
            <person name="Salamov A.A."/>
            <person name="Brown D.W."/>
            <person name="Nagy L.G."/>
            <person name="Floudas D."/>
            <person name="Held B.W."/>
            <person name="Levasseur A."/>
            <person name="Lombard V."/>
            <person name="Morin E."/>
            <person name="Otillar R."/>
            <person name="Lindquist E.A."/>
            <person name="Sun H."/>
            <person name="LaButti K.M."/>
            <person name="Schmutz J."/>
            <person name="Jabbour D."/>
            <person name="Luo H."/>
            <person name="Baker S.E."/>
            <person name="Pisabarro A.G."/>
            <person name="Walton J.D."/>
            <person name="Blanchette R.A."/>
            <person name="Henrissat B."/>
            <person name="Martin F."/>
            <person name="Cullen D."/>
            <person name="Hibbett D.S."/>
            <person name="Grigoriev I.V."/>
        </authorList>
    </citation>
    <scope>NUCLEOTIDE SEQUENCE [LARGE SCALE GENOMIC DNA]</scope>
    <source>
        <strain evidence="3">CBS 339.88</strain>
    </source>
</reference>
<dbReference type="OrthoDB" id="3052556at2759"/>
<dbReference type="PANTHER" id="PTHR47691:SF3">
    <property type="entry name" value="HTH-TYPE TRANSCRIPTIONAL REGULATOR RV0890C-RELATED"/>
    <property type="match status" value="1"/>
</dbReference>
<sequence>MKHVVTKVDNLDDKLEEFREVFKRSATVLPSETAVQQEIPLKPEIFHGRDDLVNEISQLLVKEETSRVCILGPGGMGKTSVSLAVVESPLVQEHFPDGNIIWVPCIGATSSALFLETLYVQLHISGDNQVTLGKIISELSTSQDPRLVILDNFESPLNESGGAQKQVEDTLRRLVQLDHIAILVTMRGNHSPCHHAIKWQSKYIEPTDEKSSLRIFQEINPRSKDDPDLSRILTVLGHMPFAVTLMANLAEEGRSTAKELLDAWSESGPDILSENPEQSMNRSIGLSVDSDLVKRNPNAGLLLATLALLPAGTTKDNLRWWAPTLQTSMIPSAIATLSKAGLLVENKQQDSNSPVLFVIPVVQSFMRQHERTADEVQRQILSSCCQYVLDHGCRYDDPAFSHKSKALTAEDTNIQSILLRPTTQHTDSSEKIQEALIAFCWYRCDTVPSLEIVNFTVTVAKASRINLYLASALWCLGRTCYQLGEYRLSYDHLQKAYQLFDNLSLGDLKLQRLGGQCGIDLVRVTCISVSDMNEAVSLALNVETKCASLSDDLIHAQSVMYVGRALHGAKRPEEALSYLERAKTMLQAVGNAPSLATACQIISRLHYDAKRLPEALDALKEAWKQTEKNGSPYFQAIISLEYGMMLFSADEDAEAWKYVEISLTKATHVGNRPKIAQSLEYMGYGYLRRSDYRNAYAAYEAAAQKYLGIGDDWASWLVKNCEDNMSRIKQKQTNPRVVVGFIRPSYDFRESPFYPPGSIPASDLPSTLLGANNSALAKIDAKLSLQLADSRILPEL</sequence>
<evidence type="ECO:0000259" key="1">
    <source>
        <dbReference type="Pfam" id="PF20703"/>
    </source>
</evidence>
<dbReference type="InterPro" id="IPR019734">
    <property type="entry name" value="TPR_rpt"/>
</dbReference>
<dbReference type="SMART" id="SM00028">
    <property type="entry name" value="TPR"/>
    <property type="match status" value="4"/>
</dbReference>
<evidence type="ECO:0000313" key="2">
    <source>
        <dbReference type="EMBL" id="KDR71140.1"/>
    </source>
</evidence>
<dbReference type="Proteomes" id="UP000027222">
    <property type="component" value="Unassembled WGS sequence"/>
</dbReference>
<dbReference type="InterPro" id="IPR049052">
    <property type="entry name" value="nSTAND1"/>
</dbReference>
<dbReference type="Gene3D" id="3.40.50.300">
    <property type="entry name" value="P-loop containing nucleotide triphosphate hydrolases"/>
    <property type="match status" value="1"/>
</dbReference>
<dbReference type="PANTHER" id="PTHR47691">
    <property type="entry name" value="REGULATOR-RELATED"/>
    <property type="match status" value="1"/>
</dbReference>
<dbReference type="Pfam" id="PF20703">
    <property type="entry name" value="nSTAND1"/>
    <property type="match status" value="1"/>
</dbReference>
<dbReference type="STRING" id="685588.A0A067SJL0"/>
<dbReference type="InterPro" id="IPR027417">
    <property type="entry name" value="P-loop_NTPase"/>
</dbReference>
<protein>
    <recommendedName>
        <fullName evidence="1">Novel STAND NTPase 1 domain-containing protein</fullName>
    </recommendedName>
</protein>
<feature type="domain" description="Novel STAND NTPase 1" evidence="1">
    <location>
        <begin position="44"/>
        <end position="189"/>
    </location>
</feature>
<dbReference type="SUPFAM" id="SSF52540">
    <property type="entry name" value="P-loop containing nucleoside triphosphate hydrolases"/>
    <property type="match status" value="1"/>
</dbReference>
<dbReference type="InterPro" id="IPR011990">
    <property type="entry name" value="TPR-like_helical_dom_sf"/>
</dbReference>
<dbReference type="AlphaFoldDB" id="A0A067SJL0"/>
<dbReference type="SUPFAM" id="SSF48452">
    <property type="entry name" value="TPR-like"/>
    <property type="match status" value="1"/>
</dbReference>
<gene>
    <name evidence="2" type="ORF">GALMADRAFT_75384</name>
</gene>